<evidence type="ECO:0000313" key="4">
    <source>
        <dbReference type="Proteomes" id="UP000005237"/>
    </source>
</evidence>
<dbReference type="Gene3D" id="3.80.20.20">
    <property type="entry name" value="Receptor L-domain"/>
    <property type="match status" value="1"/>
</dbReference>
<feature type="domain" description="Receptor L-domain" evidence="2">
    <location>
        <begin position="136"/>
        <end position="233"/>
    </location>
</feature>
<feature type="compositionally biased region" description="Basic and acidic residues" evidence="1">
    <location>
        <begin position="268"/>
        <end position="294"/>
    </location>
</feature>
<reference evidence="3" key="2">
    <citation type="submission" date="2022-06" db="UniProtKB">
        <authorList>
            <consortium name="EnsemblMetazoa"/>
        </authorList>
    </citation>
    <scope>IDENTIFICATION</scope>
    <source>
        <strain evidence="3">DF5081</strain>
    </source>
</reference>
<dbReference type="InterPro" id="IPR000494">
    <property type="entry name" value="Rcpt_L-dom"/>
</dbReference>
<dbReference type="Pfam" id="PF01030">
    <property type="entry name" value="Recep_L_domain"/>
    <property type="match status" value="1"/>
</dbReference>
<protein>
    <submittedName>
        <fullName evidence="3">Recep_L_domain domain-containing protein</fullName>
    </submittedName>
</protein>
<evidence type="ECO:0000313" key="3">
    <source>
        <dbReference type="EnsemblMetazoa" id="CJA16106b.1"/>
    </source>
</evidence>
<accession>A0A8R1I3P8</accession>
<name>A0A8R1I3P8_CAEJA</name>
<keyword evidence="4" id="KW-1185">Reference proteome</keyword>
<dbReference type="EnsemblMetazoa" id="CJA16106b.1">
    <property type="protein sequence ID" value="CJA16106b.1"/>
    <property type="gene ID" value="WBGene00135310"/>
</dbReference>
<evidence type="ECO:0000259" key="2">
    <source>
        <dbReference type="Pfam" id="PF01030"/>
    </source>
</evidence>
<dbReference type="Proteomes" id="UP000005237">
    <property type="component" value="Unassembled WGS sequence"/>
</dbReference>
<sequence length="314" mass="35460">MTREKENDGGQQRENSCDQMTSERSAMRELYHRVNTGSLDPESSVKLLNGSEIIAYNFGAPFESLTTSTSASKETKETLAKGDPVVLEFLKLDEAWRKYDANLVPTFLCESVVHYKCFQTFELISALDSRQLASFDCAELHGDLIIKNISSPDGFESLKKLRKIHGRLIISGLQSRSGLDFDNLEEIGDYIFHGTSPSLQITNNRLRHVKFPVLKQVHCQKEKRRQCVVIGENYVFSAIGSITNITFGDSEVKIAEPLEEFSEAVPNDNDKDKDKDEDKDKGKEDLNHDYEGIESEKDFVARGARDCSRKNAFN</sequence>
<organism evidence="3 4">
    <name type="scientific">Caenorhabditis japonica</name>
    <dbReference type="NCBI Taxonomy" id="281687"/>
    <lineage>
        <taxon>Eukaryota</taxon>
        <taxon>Metazoa</taxon>
        <taxon>Ecdysozoa</taxon>
        <taxon>Nematoda</taxon>
        <taxon>Chromadorea</taxon>
        <taxon>Rhabditida</taxon>
        <taxon>Rhabditina</taxon>
        <taxon>Rhabditomorpha</taxon>
        <taxon>Rhabditoidea</taxon>
        <taxon>Rhabditidae</taxon>
        <taxon>Peloderinae</taxon>
        <taxon>Caenorhabditis</taxon>
    </lineage>
</organism>
<feature type="region of interest" description="Disordered" evidence="1">
    <location>
        <begin position="1"/>
        <end position="24"/>
    </location>
</feature>
<reference evidence="4" key="1">
    <citation type="submission" date="2010-08" db="EMBL/GenBank/DDBJ databases">
        <authorList>
            <consortium name="Caenorhabditis japonica Sequencing Consortium"/>
            <person name="Wilson R.K."/>
        </authorList>
    </citation>
    <scope>NUCLEOTIDE SEQUENCE [LARGE SCALE GENOMIC DNA]</scope>
    <source>
        <strain evidence="4">DF5081</strain>
    </source>
</reference>
<feature type="region of interest" description="Disordered" evidence="1">
    <location>
        <begin position="260"/>
        <end position="294"/>
    </location>
</feature>
<feature type="compositionally biased region" description="Polar residues" evidence="1">
    <location>
        <begin position="9"/>
        <end position="24"/>
    </location>
</feature>
<dbReference type="AlphaFoldDB" id="A0A8R1I3P8"/>
<dbReference type="InterPro" id="IPR036941">
    <property type="entry name" value="Rcpt_L-dom_sf"/>
</dbReference>
<dbReference type="SUPFAM" id="SSF52058">
    <property type="entry name" value="L domain-like"/>
    <property type="match status" value="1"/>
</dbReference>
<evidence type="ECO:0000256" key="1">
    <source>
        <dbReference type="SAM" id="MobiDB-lite"/>
    </source>
</evidence>
<proteinExistence type="predicted"/>